<dbReference type="Proteomes" id="UP001596266">
    <property type="component" value="Unassembled WGS sequence"/>
</dbReference>
<gene>
    <name evidence="1" type="ORF">ACFP57_05170</name>
</gene>
<dbReference type="InterPro" id="IPR009737">
    <property type="entry name" value="Aim32/Apd1-like"/>
</dbReference>
<name>A0ABW1X1A0_9ACTN</name>
<proteinExistence type="predicted"/>
<comment type="caution">
    <text evidence="1">The sequence shown here is derived from an EMBL/GenBank/DDBJ whole genome shotgun (WGS) entry which is preliminary data.</text>
</comment>
<keyword evidence="2" id="KW-1185">Reference proteome</keyword>
<dbReference type="Pfam" id="PF06999">
    <property type="entry name" value="Suc_Fer-like"/>
    <property type="match status" value="1"/>
</dbReference>
<evidence type="ECO:0000313" key="2">
    <source>
        <dbReference type="Proteomes" id="UP001596266"/>
    </source>
</evidence>
<protein>
    <submittedName>
        <fullName evidence="1">Sucrase ferredoxin</fullName>
    </submittedName>
</protein>
<organism evidence="1 2">
    <name type="scientific">Luteococcus sanguinis</name>
    <dbReference type="NCBI Taxonomy" id="174038"/>
    <lineage>
        <taxon>Bacteria</taxon>
        <taxon>Bacillati</taxon>
        <taxon>Actinomycetota</taxon>
        <taxon>Actinomycetes</taxon>
        <taxon>Propionibacteriales</taxon>
        <taxon>Propionibacteriaceae</taxon>
        <taxon>Luteococcus</taxon>
    </lineage>
</organism>
<dbReference type="RefSeq" id="WP_343884986.1">
    <property type="nucleotide sequence ID" value="NZ_BAAAKI010000004.1"/>
</dbReference>
<reference evidence="2" key="1">
    <citation type="journal article" date="2019" name="Int. J. Syst. Evol. Microbiol.">
        <title>The Global Catalogue of Microorganisms (GCM) 10K type strain sequencing project: providing services to taxonomists for standard genome sequencing and annotation.</title>
        <authorList>
            <consortium name="The Broad Institute Genomics Platform"/>
            <consortium name="The Broad Institute Genome Sequencing Center for Infectious Disease"/>
            <person name="Wu L."/>
            <person name="Ma J."/>
        </authorList>
    </citation>
    <scope>NUCLEOTIDE SEQUENCE [LARGE SCALE GENOMIC DNA]</scope>
    <source>
        <strain evidence="2">CGMCC 1.15277</strain>
    </source>
</reference>
<sequence length="288" mass="30949">MTKCSVENLTVPAIGTAPSARFWVALEQPGSWGAKAFIQSRLDPGVGAALEKHCADAGGRCLLVRDPADHAEVEGERRVFVGGGPGSAPWVATAVVQSADDLLRWLEQTPDLDVRPAPPAWLTACEPVLLVCTNGKRDQCCAQFGGRLARELAADFPGRVWESTHLGGHRFAVTALRLPSRQVVARMDVDLGRAALQPGLLALDEQHDRGRSDLPDAFRAADAWLRSTTGRTTPDAWRFSLDGDVVVAHGNDGEQRLLVRQSSDEHNLLPDSCGKSPVPVTSWTVTLG</sequence>
<dbReference type="EMBL" id="JBHSUA010000009">
    <property type="protein sequence ID" value="MFC6396378.1"/>
    <property type="molecule type" value="Genomic_DNA"/>
</dbReference>
<evidence type="ECO:0000313" key="1">
    <source>
        <dbReference type="EMBL" id="MFC6396378.1"/>
    </source>
</evidence>
<accession>A0ABW1X1A0</accession>